<gene>
    <name evidence="2" type="ORF">EA752_01515</name>
</gene>
<accession>A0AB37TLC2</accession>
<feature type="transmembrane region" description="Helical" evidence="1">
    <location>
        <begin position="16"/>
        <end position="37"/>
    </location>
</feature>
<protein>
    <submittedName>
        <fullName evidence="2">Uncharacterized protein</fullName>
    </submittedName>
</protein>
<evidence type="ECO:0000313" key="3">
    <source>
        <dbReference type="Proteomes" id="UP000271320"/>
    </source>
</evidence>
<keyword evidence="1" id="KW-0472">Membrane</keyword>
<sequence length="179" mass="21123">MQSVFVLPNLLKVYKALIWVTLYAAALHFFDNVYFFFQYPEPAWLTREIVALLWIPIALMAHRAVDLIYIGKINHSFTVIHSFVLANWISLGHYLFACPQEVSTRINIAIFIQTSMACILFIMTLWLQFTRYPKSLAFAKKAWFKNIVMYVVLIIILESIFPSNFHDWWYTWLIPSNPH</sequence>
<feature type="transmembrane region" description="Helical" evidence="1">
    <location>
        <begin position="108"/>
        <end position="127"/>
    </location>
</feature>
<dbReference type="RefSeq" id="WP_009391563.1">
    <property type="nucleotide sequence ID" value="NZ_BHFZ01000046.1"/>
</dbReference>
<evidence type="ECO:0000256" key="1">
    <source>
        <dbReference type="SAM" id="Phobius"/>
    </source>
</evidence>
<feature type="transmembrane region" description="Helical" evidence="1">
    <location>
        <begin position="77"/>
        <end position="96"/>
    </location>
</feature>
<comment type="caution">
    <text evidence="2">The sequence shown here is derived from an EMBL/GenBank/DDBJ whole genome shotgun (WGS) entry which is preliminary data.</text>
</comment>
<proteinExistence type="predicted"/>
<keyword evidence="1" id="KW-1133">Transmembrane helix</keyword>
<dbReference type="Proteomes" id="UP000271320">
    <property type="component" value="Unassembled WGS sequence"/>
</dbReference>
<feature type="transmembrane region" description="Helical" evidence="1">
    <location>
        <begin position="147"/>
        <end position="165"/>
    </location>
</feature>
<dbReference type="AlphaFoldDB" id="A0AB37TLC2"/>
<dbReference type="EMBL" id="RFEW01000001">
    <property type="protein sequence ID" value="RSO63423.1"/>
    <property type="molecule type" value="Genomic_DNA"/>
</dbReference>
<keyword evidence="1" id="KW-0812">Transmembrane</keyword>
<evidence type="ECO:0000313" key="2">
    <source>
        <dbReference type="EMBL" id="RSO63423.1"/>
    </source>
</evidence>
<organism evidence="2 3">
    <name type="scientific">Acinetobacter pittii</name>
    <name type="common">Acinetobacter genomosp. 3</name>
    <dbReference type="NCBI Taxonomy" id="48296"/>
    <lineage>
        <taxon>Bacteria</taxon>
        <taxon>Pseudomonadati</taxon>
        <taxon>Pseudomonadota</taxon>
        <taxon>Gammaproteobacteria</taxon>
        <taxon>Moraxellales</taxon>
        <taxon>Moraxellaceae</taxon>
        <taxon>Acinetobacter</taxon>
        <taxon>Acinetobacter calcoaceticus/baumannii complex</taxon>
    </lineage>
</organism>
<feature type="transmembrane region" description="Helical" evidence="1">
    <location>
        <begin position="49"/>
        <end position="70"/>
    </location>
</feature>
<name>A0AB37TLC2_ACIPI</name>
<reference evidence="2 3" key="1">
    <citation type="submission" date="2018-10" db="EMBL/GenBank/DDBJ databases">
        <title>GWAS and RNA-Seq identify cryptic mechanisms of antimicrobial resistance in Acinetobacter baumannii.</title>
        <authorList>
            <person name="Sahl J.W."/>
        </authorList>
    </citation>
    <scope>NUCLEOTIDE SEQUENCE [LARGE SCALE GENOMIC DNA]</scope>
    <source>
        <strain evidence="2 3">TG41884</strain>
    </source>
</reference>